<dbReference type="STRING" id="450378.GCA_001661675_03706"/>
<accession>A0A1Z1FHP1</accession>
<evidence type="ECO:0000313" key="2">
    <source>
        <dbReference type="EMBL" id="ARU18334.1"/>
    </source>
</evidence>
<dbReference type="KEGG" id="cman:A9D14_18450"/>
<reference evidence="2 3" key="1">
    <citation type="submission" date="2017-01" db="EMBL/GenBank/DDBJ databases">
        <title>Complete genome sequence of esterase-producing bacterium Croceicoccus marinus E4A9.</title>
        <authorList>
            <person name="Wu Y.-H."/>
            <person name="Cheng H."/>
            <person name="Xu L."/>
            <person name="Huo Y.-Y."/>
            <person name="Wang C.-S."/>
            <person name="Xu X.-W."/>
        </authorList>
    </citation>
    <scope>NUCLEOTIDE SEQUENCE [LARGE SCALE GENOMIC DNA]</scope>
    <source>
        <strain evidence="2 3">E4A9</strain>
        <plasmid evidence="3">Plasmid pcme4a9ii</plasmid>
    </source>
</reference>
<evidence type="ECO:0000256" key="1">
    <source>
        <dbReference type="ARBA" id="ARBA00022649"/>
    </source>
</evidence>
<organism evidence="2 3">
    <name type="scientific">Croceicoccus marinus</name>
    <dbReference type="NCBI Taxonomy" id="450378"/>
    <lineage>
        <taxon>Bacteria</taxon>
        <taxon>Pseudomonadati</taxon>
        <taxon>Pseudomonadota</taxon>
        <taxon>Alphaproteobacteria</taxon>
        <taxon>Sphingomonadales</taxon>
        <taxon>Erythrobacteraceae</taxon>
        <taxon>Croceicoccus</taxon>
    </lineage>
</organism>
<dbReference type="AlphaFoldDB" id="A0A1Z1FHP1"/>
<dbReference type="Proteomes" id="UP000195807">
    <property type="component" value="Plasmid pCME4A9II"/>
</dbReference>
<dbReference type="OrthoDB" id="7173315at2"/>
<dbReference type="RefSeq" id="WP_066850850.1">
    <property type="nucleotide sequence ID" value="NZ_CP019604.1"/>
</dbReference>
<protein>
    <submittedName>
        <fullName evidence="2">Plasmid stabilization protein</fullName>
    </submittedName>
</protein>
<keyword evidence="3" id="KW-1185">Reference proteome</keyword>
<dbReference type="Pfam" id="PF05016">
    <property type="entry name" value="ParE_toxin"/>
    <property type="match status" value="1"/>
</dbReference>
<dbReference type="EMBL" id="CP019604">
    <property type="protein sequence ID" value="ARU18334.1"/>
    <property type="molecule type" value="Genomic_DNA"/>
</dbReference>
<name>A0A1Z1FHP1_9SPHN</name>
<gene>
    <name evidence="2" type="ORF">A9D14_18450</name>
</gene>
<sequence length="104" mass="12637">MTSFRVQDRAGHRLDEIYSYTRERWGDEQAEQYIRGLFSCFEQIASREIPWRSVPAEFGVDGYYCRYEHHYIYWRVLSDGTVGIVTVLHEHMHQTERFRDDMPR</sequence>
<geneLocation type="plasmid" evidence="3">
    <name>pcme4a9ii</name>
</geneLocation>
<keyword evidence="2" id="KW-0614">Plasmid</keyword>
<keyword evidence="1" id="KW-1277">Toxin-antitoxin system</keyword>
<dbReference type="InterPro" id="IPR035093">
    <property type="entry name" value="RelE/ParE_toxin_dom_sf"/>
</dbReference>
<evidence type="ECO:0000313" key="3">
    <source>
        <dbReference type="Proteomes" id="UP000195807"/>
    </source>
</evidence>
<dbReference type="InterPro" id="IPR007712">
    <property type="entry name" value="RelE/ParE_toxin"/>
</dbReference>
<proteinExistence type="predicted"/>
<dbReference type="Gene3D" id="3.30.2310.20">
    <property type="entry name" value="RelE-like"/>
    <property type="match status" value="1"/>
</dbReference>